<reference evidence="2 3" key="1">
    <citation type="submission" date="2016-11" db="EMBL/GenBank/DDBJ databases">
        <title>Draft Genome Sequences of Nine Cyanobacterial Strains from Diverse Habitats.</title>
        <authorList>
            <person name="Zhu T."/>
            <person name="Hou S."/>
            <person name="Lu X."/>
            <person name="Hess W.R."/>
        </authorList>
    </citation>
    <scope>NUCLEOTIDE SEQUENCE [LARGE SCALE GENOMIC DNA]</scope>
    <source>
        <strain evidence="2 3">NIES-592</strain>
    </source>
</reference>
<feature type="transmembrane region" description="Helical" evidence="1">
    <location>
        <begin position="12"/>
        <end position="30"/>
    </location>
</feature>
<keyword evidence="1" id="KW-1133">Transmembrane helix</keyword>
<dbReference type="Proteomes" id="UP000186391">
    <property type="component" value="Unassembled WGS sequence"/>
</dbReference>
<keyword evidence="1" id="KW-0472">Membrane</keyword>
<comment type="caution">
    <text evidence="2">The sequence shown here is derived from an EMBL/GenBank/DDBJ whole genome shotgun (WGS) entry which is preliminary data.</text>
</comment>
<sequence>MLKYPEFFNLRKLAITLAIGPFAFLMLIILTDLSTHLFVTQQTADARCANAYSQENPTKLQASECR</sequence>
<proteinExistence type="predicted"/>
<organism evidence="2 3">
    <name type="scientific">Fischerella major NIES-592</name>
    <dbReference type="NCBI Taxonomy" id="210994"/>
    <lineage>
        <taxon>Bacteria</taxon>
        <taxon>Bacillati</taxon>
        <taxon>Cyanobacteriota</taxon>
        <taxon>Cyanophyceae</taxon>
        <taxon>Nostocales</taxon>
        <taxon>Hapalosiphonaceae</taxon>
        <taxon>Fischerella</taxon>
    </lineage>
</organism>
<evidence type="ECO:0000313" key="3">
    <source>
        <dbReference type="Proteomes" id="UP000186391"/>
    </source>
</evidence>
<dbReference type="OrthoDB" id="516897at2"/>
<keyword evidence="3" id="KW-1185">Reference proteome</keyword>
<evidence type="ECO:0000313" key="2">
    <source>
        <dbReference type="EMBL" id="OKH11215.1"/>
    </source>
</evidence>
<dbReference type="AlphaFoldDB" id="A0A1U7GTG3"/>
<name>A0A1U7GTG3_9CYAN</name>
<accession>A0A1U7GTG3</accession>
<protein>
    <submittedName>
        <fullName evidence="2">Uncharacterized protein</fullName>
    </submittedName>
</protein>
<evidence type="ECO:0000256" key="1">
    <source>
        <dbReference type="SAM" id="Phobius"/>
    </source>
</evidence>
<gene>
    <name evidence="2" type="ORF">NIES592_22515</name>
</gene>
<dbReference type="EMBL" id="MRCA01000021">
    <property type="protein sequence ID" value="OKH11215.1"/>
    <property type="molecule type" value="Genomic_DNA"/>
</dbReference>
<keyword evidence="1" id="KW-0812">Transmembrane</keyword>